<dbReference type="RefSeq" id="WP_058314786.1">
    <property type="nucleotide sequence ID" value="NZ_CYTO01000024.1"/>
</dbReference>
<reference evidence="2" key="1">
    <citation type="submission" date="2015-09" db="EMBL/GenBank/DDBJ databases">
        <authorList>
            <person name="Rodrigo-Torres Lidia"/>
            <person name="Arahal R.David."/>
        </authorList>
    </citation>
    <scope>NUCLEOTIDE SEQUENCE [LARGE SCALE GENOMIC DNA]</scope>
    <source>
        <strain evidence="2">CECT 5114</strain>
    </source>
</reference>
<proteinExistence type="predicted"/>
<gene>
    <name evidence="1" type="ORF">TA5114_01628</name>
</gene>
<evidence type="ECO:0000313" key="2">
    <source>
        <dbReference type="Proteomes" id="UP000051184"/>
    </source>
</evidence>
<keyword evidence="2" id="KW-1185">Reference proteome</keyword>
<sequence length="362" mass="40867">MSKPKRPTLLAYLNGMPDVESTYPVLARLHQRGKVDVRAIVYSKLLRKEPRLPAAFQRFGFVPDAGSKLSMKLLYQRAIRKADAVLTIADPYHDTTTRKQRGTYMRKIGKQSLFLQHGAYQLGVNGALVEGEMDYYSKKLLFWEPLGENRALFAPGVTDRVSVVGFTKQNVLAPRDWGEEVTAWKNRYPRRLLICQSFRWGKGRYDADDISHFYGLIEEIIERNPDLGIIVRSHRGKVRRNHRSHDQKLTAKYDNVLLSHYYSGPLAKATIQDTLDLCHAMVSPTSTTVLDCIYAGKPAAVFAENLEVFAELPQIDGSDALQAFLSQIETPGPEQAQVQDRFGKLDENLDRAAQEIEAALSA</sequence>
<name>A0A0N7MBM5_9RHOB</name>
<evidence type="ECO:0000313" key="1">
    <source>
        <dbReference type="EMBL" id="CUK25824.1"/>
    </source>
</evidence>
<accession>A0A0N7MBM5</accession>
<protein>
    <recommendedName>
        <fullName evidence="3">CDP-Glycerol:Poly(Glycerophosphate) glycerophosphotransferase</fullName>
    </recommendedName>
</protein>
<dbReference type="AlphaFoldDB" id="A0A0N7MBM5"/>
<dbReference type="STRING" id="1715691.TA5113_02510"/>
<evidence type="ECO:0008006" key="3">
    <source>
        <dbReference type="Google" id="ProtNLM"/>
    </source>
</evidence>
<organism evidence="1 2">
    <name type="scientific">Cognatishimia activa</name>
    <dbReference type="NCBI Taxonomy" id="1715691"/>
    <lineage>
        <taxon>Bacteria</taxon>
        <taxon>Pseudomonadati</taxon>
        <taxon>Pseudomonadota</taxon>
        <taxon>Alphaproteobacteria</taxon>
        <taxon>Rhodobacterales</taxon>
        <taxon>Paracoccaceae</taxon>
        <taxon>Cognatishimia</taxon>
    </lineage>
</organism>
<dbReference type="Proteomes" id="UP000051184">
    <property type="component" value="Unassembled WGS sequence"/>
</dbReference>
<dbReference type="OrthoDB" id="7869894at2"/>
<dbReference type="EMBL" id="CYUE01000016">
    <property type="protein sequence ID" value="CUK25824.1"/>
    <property type="molecule type" value="Genomic_DNA"/>
</dbReference>